<dbReference type="FunCoup" id="D3BIY8">
    <property type="interactions" value="24"/>
</dbReference>
<sequence>MGQGASREVYLKAIDTLQQQSVGQDDELWQVVLTQTLDEDTVITVIKSIRDHQPDNLSILVRKNKIIPSARSHSLPPSITPTTTTTNSQDNQESSSTSTTTTTAESTANSLPQPKLDETHLIPTSTTTTTTTTTGEIKDEASQPLQPLQQQDKTQPSLSNQVDSTPLAIKLMEVLLDLLFHPGYTLDAAAFQTPTAQLRELFPEQLPNELAWQAGFGAETVKSGAAKAYWLNRMAVLQCILACLSEQLYTNQEQSYNFRSKWLDWLTHTQDYYTETLLYSLINTFCTYDPVGWGVPYNHLMFADDQEPVAKLCIQILNVLISYDPPQPGTSPSQTTESPNKFINFLKNLKRTRDFGFFFTHFERILGLPLMASHTRLPHSTKKIELHQDLLITFWRMISINHDFLNFVTTNPSSPQFLVSLLQYMDEGRRSQTTHGLVQIGTFILLVLSGERDFAISLNKPFNGHIVIDIPKPSGYSDFLIIVMYRLLMDNNDKLETYLKISSSVKPMPSDQTPTDEKSSISEVDSQLQQMNLESSSSSSSTSHQNEPPKESQKSSTEHIHREEPPPLDTTPKQQQQQEEQKLSPREQQPQQQQQQQQVVDTVTQKQVWIPTDEWLQSVKKNLPLENILKVITNLSPQIQRLCTGSGSDEQKIMEYLKISTTVGLFPAAGPIMTRKYHANPITKSWFIAYMWLLYHAQSS</sequence>
<name>D3BIY8_HETP5</name>
<comment type="caution">
    <text evidence="2">The sequence shown here is derived from an EMBL/GenBank/DDBJ whole genome shotgun (WGS) entry which is preliminary data.</text>
</comment>
<dbReference type="AlphaFoldDB" id="D3BIY8"/>
<dbReference type="STRING" id="670386.D3BIY8"/>
<dbReference type="OMA" id="MTHLYSK"/>
<feature type="compositionally biased region" description="Low complexity" evidence="1">
    <location>
        <begin position="80"/>
        <end position="110"/>
    </location>
</feature>
<accession>D3BIY8</accession>
<dbReference type="Pfam" id="PF12722">
    <property type="entry name" value="Hid1"/>
    <property type="match status" value="1"/>
</dbReference>
<evidence type="ECO:0000313" key="2">
    <source>
        <dbReference type="EMBL" id="EFA78762.1"/>
    </source>
</evidence>
<reference evidence="2 3" key="1">
    <citation type="journal article" date="2011" name="Genome Res.">
        <title>Phylogeny-wide analysis of social amoeba genomes highlights ancient origins for complex intercellular communication.</title>
        <authorList>
            <person name="Heidel A.J."/>
            <person name="Lawal H.M."/>
            <person name="Felder M."/>
            <person name="Schilde C."/>
            <person name="Helps N.R."/>
            <person name="Tunggal B."/>
            <person name="Rivero F."/>
            <person name="John U."/>
            <person name="Schleicher M."/>
            <person name="Eichinger L."/>
            <person name="Platzer M."/>
            <person name="Noegel A.A."/>
            <person name="Schaap P."/>
            <person name="Gloeckner G."/>
        </authorList>
    </citation>
    <scope>NUCLEOTIDE SEQUENCE [LARGE SCALE GENOMIC DNA]</scope>
    <source>
        <strain evidence="3">ATCC 26659 / Pp 5 / PN500</strain>
    </source>
</reference>
<dbReference type="RefSeq" id="XP_020430886.1">
    <property type="nucleotide sequence ID" value="XM_020579047.1"/>
</dbReference>
<dbReference type="PANTHER" id="PTHR21575:SF12">
    <property type="entry name" value="PROTEIN HID1"/>
    <property type="match status" value="1"/>
</dbReference>
<dbReference type="Pfam" id="PF09742">
    <property type="entry name" value="Dymeclin"/>
    <property type="match status" value="1"/>
</dbReference>
<dbReference type="GO" id="GO:0000138">
    <property type="term" value="C:Golgi trans cisterna"/>
    <property type="evidence" value="ECO:0007669"/>
    <property type="project" value="TreeGrafter"/>
</dbReference>
<gene>
    <name evidence="2" type="ORF">PPL_08223</name>
</gene>
<dbReference type="InterPro" id="IPR026705">
    <property type="entry name" value="Hid-1/Ecm30"/>
</dbReference>
<feature type="compositionally biased region" description="Low complexity" evidence="1">
    <location>
        <begin position="124"/>
        <end position="134"/>
    </location>
</feature>
<feature type="compositionally biased region" description="Low complexity" evidence="1">
    <location>
        <begin position="588"/>
        <end position="598"/>
    </location>
</feature>
<feature type="region of interest" description="Disordered" evidence="1">
    <location>
        <begin position="504"/>
        <end position="598"/>
    </location>
</feature>
<dbReference type="PANTHER" id="PTHR21575">
    <property type="entry name" value="PROTEIN HID1"/>
    <property type="match status" value="1"/>
</dbReference>
<dbReference type="InParanoid" id="D3BIY8"/>
<protein>
    <submittedName>
        <fullName evidence="2">UPF0663 family protein</fullName>
    </submittedName>
</protein>
<evidence type="ECO:0000256" key="1">
    <source>
        <dbReference type="SAM" id="MobiDB-lite"/>
    </source>
</evidence>
<feature type="compositionally biased region" description="Polar residues" evidence="1">
    <location>
        <begin position="521"/>
        <end position="534"/>
    </location>
</feature>
<feature type="compositionally biased region" description="Polar residues" evidence="1">
    <location>
        <begin position="504"/>
        <end position="513"/>
    </location>
</feature>
<dbReference type="GeneID" id="31363703"/>
<dbReference type="Proteomes" id="UP000001396">
    <property type="component" value="Unassembled WGS sequence"/>
</dbReference>
<feature type="compositionally biased region" description="Polar residues" evidence="1">
    <location>
        <begin position="143"/>
        <end position="160"/>
    </location>
</feature>
<feature type="region of interest" description="Disordered" evidence="1">
    <location>
        <begin position="70"/>
        <end position="160"/>
    </location>
</feature>
<proteinExistence type="predicted"/>
<dbReference type="GO" id="GO:0016020">
    <property type="term" value="C:membrane"/>
    <property type="evidence" value="ECO:0007669"/>
    <property type="project" value="TreeGrafter"/>
</dbReference>
<feature type="compositionally biased region" description="Basic and acidic residues" evidence="1">
    <location>
        <begin position="547"/>
        <end position="565"/>
    </location>
</feature>
<evidence type="ECO:0000313" key="3">
    <source>
        <dbReference type="Proteomes" id="UP000001396"/>
    </source>
</evidence>
<dbReference type="GO" id="GO:0005797">
    <property type="term" value="C:Golgi medial cisterna"/>
    <property type="evidence" value="ECO:0007669"/>
    <property type="project" value="TreeGrafter"/>
</dbReference>
<keyword evidence="3" id="KW-1185">Reference proteome</keyword>
<organism evidence="2 3">
    <name type="scientific">Heterostelium pallidum (strain ATCC 26659 / Pp 5 / PN500)</name>
    <name type="common">Cellular slime mold</name>
    <name type="synonym">Polysphondylium pallidum</name>
    <dbReference type="NCBI Taxonomy" id="670386"/>
    <lineage>
        <taxon>Eukaryota</taxon>
        <taxon>Amoebozoa</taxon>
        <taxon>Evosea</taxon>
        <taxon>Eumycetozoa</taxon>
        <taxon>Dictyostelia</taxon>
        <taxon>Acytosteliales</taxon>
        <taxon>Acytosteliaceae</taxon>
        <taxon>Heterostelium</taxon>
    </lineage>
</organism>
<dbReference type="EMBL" id="ADBJ01000037">
    <property type="protein sequence ID" value="EFA78762.1"/>
    <property type="molecule type" value="Genomic_DNA"/>
</dbReference>